<reference evidence="2 3" key="1">
    <citation type="submission" date="2020-12" db="EMBL/GenBank/DDBJ databases">
        <title>Metabolic potential, ecology and presence of endohyphal bacteria is reflected in genomic diversity of Mucoromycotina.</title>
        <authorList>
            <person name="Muszewska A."/>
            <person name="Okrasinska A."/>
            <person name="Steczkiewicz K."/>
            <person name="Drgas O."/>
            <person name="Orlowska M."/>
            <person name="Perlinska-Lenart U."/>
            <person name="Aleksandrzak-Piekarczyk T."/>
            <person name="Szatraj K."/>
            <person name="Zielenkiewicz U."/>
            <person name="Pilsyk S."/>
            <person name="Malc E."/>
            <person name="Mieczkowski P."/>
            <person name="Kruszewska J.S."/>
            <person name="Biernat P."/>
            <person name="Pawlowska J."/>
        </authorList>
    </citation>
    <scope>NUCLEOTIDE SEQUENCE [LARGE SCALE GENOMIC DNA]</scope>
    <source>
        <strain evidence="2 3">CBS 142.35</strain>
    </source>
</reference>
<dbReference type="OrthoDB" id="2286555at2759"/>
<feature type="compositionally biased region" description="Polar residues" evidence="1">
    <location>
        <begin position="122"/>
        <end position="134"/>
    </location>
</feature>
<evidence type="ECO:0000313" key="2">
    <source>
        <dbReference type="EMBL" id="KAG2223910.1"/>
    </source>
</evidence>
<dbReference type="AlphaFoldDB" id="A0A8H7VKG7"/>
<evidence type="ECO:0000313" key="3">
    <source>
        <dbReference type="Proteomes" id="UP000646827"/>
    </source>
</evidence>
<sequence>MATCNSGSKELKDYVVNSINPTMKGFINKYNAKLAEFTLYANVSSPQGYFTHWINEYNFLIRTLRPELDIKYANQVRTKMWLIYYKELEELRNTTQAYRIQALVRLRRVAENEESENSQESVPTEDQSSTSEQDISLCEHSDYLSDAEHLMKIYVQFINGNKLDNNAKSFIDRLIQSKVTLHDRLLGAAAGNLLKEGWDNSTDINTKLSMSSIVNLISPKSVDFLKTILTSTQLESAQNTEIPSLTGLSEEAIKVFDDIINDSTIKNPDTIIEKIHVQQAKYCKQKSSDIYKMLNMLHITISQFEDWSDDKSATETTVYRRFAVILDILFRSTNILLKDGECVAKTTKDTMVILQALAGYIGVPGQEYAYGNKIDLLVKAQMDKNNYDLCSNEWKRSDATESILLKQQAKNLRTNATILSKLIRMASHNWIIAMDWAGSHGYTYTLTYNDNYFVAKSYQDLMIPIRVTQLKRFKETLDFLFKWKNSLSDLYAKLDNELAKNNNRGVVIIETPIQFPQTFHLC</sequence>
<proteinExistence type="predicted"/>
<evidence type="ECO:0000256" key="1">
    <source>
        <dbReference type="SAM" id="MobiDB-lite"/>
    </source>
</evidence>
<comment type="caution">
    <text evidence="2">The sequence shown here is derived from an EMBL/GenBank/DDBJ whole genome shotgun (WGS) entry which is preliminary data.</text>
</comment>
<protein>
    <submittedName>
        <fullName evidence="2">Uncharacterized protein</fullName>
    </submittedName>
</protein>
<accession>A0A8H7VKG7</accession>
<name>A0A8H7VKG7_9FUNG</name>
<dbReference type="Proteomes" id="UP000646827">
    <property type="component" value="Unassembled WGS sequence"/>
</dbReference>
<dbReference type="EMBL" id="JAEPRB010000052">
    <property type="protein sequence ID" value="KAG2223910.1"/>
    <property type="molecule type" value="Genomic_DNA"/>
</dbReference>
<feature type="region of interest" description="Disordered" evidence="1">
    <location>
        <begin position="113"/>
        <end position="135"/>
    </location>
</feature>
<organism evidence="2 3">
    <name type="scientific">Circinella minor</name>
    <dbReference type="NCBI Taxonomy" id="1195481"/>
    <lineage>
        <taxon>Eukaryota</taxon>
        <taxon>Fungi</taxon>
        <taxon>Fungi incertae sedis</taxon>
        <taxon>Mucoromycota</taxon>
        <taxon>Mucoromycotina</taxon>
        <taxon>Mucoromycetes</taxon>
        <taxon>Mucorales</taxon>
        <taxon>Lichtheimiaceae</taxon>
        <taxon>Circinella</taxon>
    </lineage>
</organism>
<keyword evidence="3" id="KW-1185">Reference proteome</keyword>
<gene>
    <name evidence="2" type="ORF">INT45_009362</name>
</gene>